<evidence type="ECO:0000313" key="2">
    <source>
        <dbReference type="Proteomes" id="UP001053296"/>
    </source>
</evidence>
<name>A0ABM7P2G7_9BACT</name>
<organism evidence="1 2">
    <name type="scientific">Pseudodesulfovibrio sediminis</name>
    <dbReference type="NCBI Taxonomy" id="2810563"/>
    <lineage>
        <taxon>Bacteria</taxon>
        <taxon>Pseudomonadati</taxon>
        <taxon>Thermodesulfobacteriota</taxon>
        <taxon>Desulfovibrionia</taxon>
        <taxon>Desulfovibrionales</taxon>
        <taxon>Desulfovibrionaceae</taxon>
    </lineage>
</organism>
<dbReference type="EMBL" id="AP024485">
    <property type="protein sequence ID" value="BCS86969.1"/>
    <property type="molecule type" value="Genomic_DNA"/>
</dbReference>
<protein>
    <submittedName>
        <fullName evidence="1">Uncharacterized protein</fullName>
    </submittedName>
</protein>
<proteinExistence type="predicted"/>
<accession>A0ABM7P2G7</accession>
<evidence type="ECO:0000313" key="1">
    <source>
        <dbReference type="EMBL" id="BCS86969.1"/>
    </source>
</evidence>
<sequence>MQKTEFQFPEFINELVVDDTLFARAYQNSVDQDRAVLKTCIAGLYDWYGPRKQTAQRSTQVWRSGLESTLHTTPVDCTIILFDASLCSPTRLLAALVPAVACGVRNVLVARIGDEDSPWPEAILTGLELAGLELAVNMTGDQLDELLESVQHGGGTGRVIDFREDALQCATAGNIMVMCPRFDSVGAIWLDERTGLDLDAVAFAHPDMTFSVFGAEVPLPNDRFSYCSANMDDFLATPCTVAFTQTFSLDMVPTSSQLVLGPGLEGSWILPELHPEFFESHRIFWTTGV</sequence>
<dbReference type="Proteomes" id="UP001053296">
    <property type="component" value="Chromosome"/>
</dbReference>
<reference evidence="1" key="1">
    <citation type="journal article" date="2022" name="Arch. Microbiol.">
        <title>Pseudodesulfovibrio sediminis sp. nov., a mesophilic and neutrophilic sulfate-reducing bacterium isolated from sediment of a brackish lake.</title>
        <authorList>
            <person name="Takahashi A."/>
            <person name="Kojima H."/>
            <person name="Watanabe M."/>
            <person name="Fukui M."/>
        </authorList>
    </citation>
    <scope>NUCLEOTIDE SEQUENCE</scope>
    <source>
        <strain evidence="1">SF6</strain>
    </source>
</reference>
<dbReference type="RefSeq" id="WP_229592724.1">
    <property type="nucleotide sequence ID" value="NZ_AP024485.1"/>
</dbReference>
<keyword evidence="2" id="KW-1185">Reference proteome</keyword>
<gene>
    <name evidence="1" type="ORF">PSDVSF_02110</name>
</gene>